<evidence type="ECO:0008006" key="4">
    <source>
        <dbReference type="Google" id="ProtNLM"/>
    </source>
</evidence>
<dbReference type="InParanoid" id="A0A4S2MMV0"/>
<feature type="chain" id="PRO_5020406801" description="Secreted protein" evidence="1">
    <location>
        <begin position="20"/>
        <end position="392"/>
    </location>
</feature>
<proteinExistence type="predicted"/>
<dbReference type="OrthoDB" id="9983241at2759"/>
<dbReference type="STRING" id="341454.A0A4S2MMV0"/>
<reference evidence="2 3" key="1">
    <citation type="submission" date="2019-04" db="EMBL/GenBank/DDBJ databases">
        <title>Comparative genomics and transcriptomics to analyze fruiting body development in filamentous ascomycetes.</title>
        <authorList>
            <consortium name="DOE Joint Genome Institute"/>
            <person name="Lutkenhaus R."/>
            <person name="Traeger S."/>
            <person name="Breuer J."/>
            <person name="Kuo A."/>
            <person name="Lipzen A."/>
            <person name="Pangilinan J."/>
            <person name="Dilworth D."/>
            <person name="Sandor L."/>
            <person name="Poggeler S."/>
            <person name="Barry K."/>
            <person name="Grigoriev I.V."/>
            <person name="Nowrousian M."/>
        </authorList>
    </citation>
    <scope>NUCLEOTIDE SEQUENCE [LARGE SCALE GENOMIC DNA]</scope>
    <source>
        <strain evidence="2 3">CBS 389.68</strain>
    </source>
</reference>
<keyword evidence="3" id="KW-1185">Reference proteome</keyword>
<evidence type="ECO:0000313" key="2">
    <source>
        <dbReference type="EMBL" id="TGZ76499.1"/>
    </source>
</evidence>
<dbReference type="AlphaFoldDB" id="A0A4S2MMV0"/>
<feature type="signal peptide" evidence="1">
    <location>
        <begin position="1"/>
        <end position="19"/>
    </location>
</feature>
<keyword evidence="1" id="KW-0732">Signal</keyword>
<evidence type="ECO:0000256" key="1">
    <source>
        <dbReference type="SAM" id="SignalP"/>
    </source>
</evidence>
<accession>A0A4S2MMV0</accession>
<evidence type="ECO:0000313" key="3">
    <source>
        <dbReference type="Proteomes" id="UP000298138"/>
    </source>
</evidence>
<protein>
    <recommendedName>
        <fullName evidence="4">Secreted protein</fullName>
    </recommendedName>
</protein>
<sequence>MKLLLLPSLVGSLFTLALAADPLRDCSTSSPKLNGANFPLIESGDNTNIAALRSLLPVVTVSDILDSGNHKVTKVTSSSNPKPGGTWVDAYKWSATSDFNDFGTSKWVPQGISGTWDAYDAGTVEGRKAWVVSWHNADDTSVRVTFVDRETLKYRHVLLVEPKKKTDGQVTFDAVPVHAGGIMWYGDTLWVVDTWKGVRVFDLKNIWKVSIGDGVGRTSSGTFTAQNYAYVIPQVRTYKPNYTTDAKMRFSFIHLDRTTTPDSIVVAEYNSASTAANRVVRWPLDYTTRKLKKDAEGSRVTSANFAYCHDILRVQGVMSVNGKYYLGRSNGANKGDMWAWVPGSAARNNAGFLPAGTEDLSYNKNGGEFYTASERTNERYIVVMKTSAVLFN</sequence>
<gene>
    <name evidence="2" type="ORF">EX30DRAFT_399231</name>
</gene>
<organism evidence="2 3">
    <name type="scientific">Ascodesmis nigricans</name>
    <dbReference type="NCBI Taxonomy" id="341454"/>
    <lineage>
        <taxon>Eukaryota</taxon>
        <taxon>Fungi</taxon>
        <taxon>Dikarya</taxon>
        <taxon>Ascomycota</taxon>
        <taxon>Pezizomycotina</taxon>
        <taxon>Pezizomycetes</taxon>
        <taxon>Pezizales</taxon>
        <taxon>Ascodesmidaceae</taxon>
        <taxon>Ascodesmis</taxon>
    </lineage>
</organism>
<dbReference type="EMBL" id="ML220176">
    <property type="protein sequence ID" value="TGZ76499.1"/>
    <property type="molecule type" value="Genomic_DNA"/>
</dbReference>
<name>A0A4S2MMV0_9PEZI</name>
<dbReference type="Proteomes" id="UP000298138">
    <property type="component" value="Unassembled WGS sequence"/>
</dbReference>